<gene>
    <name evidence="2" type="ORF">ERS008524_02635</name>
</gene>
<keyword evidence="2" id="KW-0255">Endonuclease</keyword>
<proteinExistence type="predicted"/>
<sequence>MSRTDFIKSLGATCKNWTWSWSFIDDVNKKIIFGAWEDLRSEDQTRVLILSDNWKENEDGDTKLGYVQAREHLDKVIFEGYQLYTFSQKRKKQSNEKKAAKIESFEKSIKLKYLVRDKKGWYATEQENYNYSPEIKEEYYEGDMKEKRSTYYERNPKARKECLEYHGYNCKVCDFNFKNVYGDLGKDYIQVHHINPISTLKKKYKIDPINHLIPVCANCHVMLHIGQNVISIEELKNIISKKKSNRK</sequence>
<accession>A0AAI9EPX6</accession>
<dbReference type="CDD" id="cd00085">
    <property type="entry name" value="HNHc"/>
    <property type="match status" value="1"/>
</dbReference>
<dbReference type="GO" id="GO:0008270">
    <property type="term" value="F:zinc ion binding"/>
    <property type="evidence" value="ECO:0007669"/>
    <property type="project" value="InterPro"/>
</dbReference>
<dbReference type="Proteomes" id="UP000046784">
    <property type="component" value="Unassembled WGS sequence"/>
</dbReference>
<dbReference type="AlphaFoldDB" id="A0AAI9EPX6"/>
<evidence type="ECO:0000313" key="3">
    <source>
        <dbReference type="Proteomes" id="UP000046784"/>
    </source>
</evidence>
<dbReference type="InterPro" id="IPR002711">
    <property type="entry name" value="HNH"/>
</dbReference>
<dbReference type="Pfam" id="PF01844">
    <property type="entry name" value="HNH"/>
    <property type="match status" value="1"/>
</dbReference>
<keyword evidence="2" id="KW-0540">Nuclease</keyword>
<comment type="caution">
    <text evidence="2">The sequence shown here is derived from an EMBL/GenBank/DDBJ whole genome shotgun (WGS) entry which is preliminary data.</text>
</comment>
<protein>
    <submittedName>
        <fullName evidence="2">Predicted restriction endonuclease</fullName>
    </submittedName>
</protein>
<evidence type="ECO:0000313" key="2">
    <source>
        <dbReference type="EMBL" id="CFR04504.1"/>
    </source>
</evidence>
<dbReference type="InterPro" id="IPR003615">
    <property type="entry name" value="HNH_nuc"/>
</dbReference>
<name>A0AAI9EPX6_YERFR</name>
<evidence type="ECO:0000259" key="1">
    <source>
        <dbReference type="SMART" id="SM00507"/>
    </source>
</evidence>
<keyword evidence="2" id="KW-0378">Hydrolase</keyword>
<organism evidence="2 3">
    <name type="scientific">Yersinia frederiksenii</name>
    <dbReference type="NCBI Taxonomy" id="29484"/>
    <lineage>
        <taxon>Bacteria</taxon>
        <taxon>Pseudomonadati</taxon>
        <taxon>Pseudomonadota</taxon>
        <taxon>Gammaproteobacteria</taxon>
        <taxon>Enterobacterales</taxon>
        <taxon>Yersiniaceae</taxon>
        <taxon>Yersinia</taxon>
    </lineage>
</organism>
<dbReference type="RefSeq" id="WP_057644642.1">
    <property type="nucleotide sequence ID" value="NZ_CABMMF010000016.1"/>
</dbReference>
<feature type="domain" description="HNH nuclease" evidence="1">
    <location>
        <begin position="157"/>
        <end position="221"/>
    </location>
</feature>
<dbReference type="GO" id="GO:0003676">
    <property type="term" value="F:nucleic acid binding"/>
    <property type="evidence" value="ECO:0007669"/>
    <property type="project" value="InterPro"/>
</dbReference>
<dbReference type="GO" id="GO:0004519">
    <property type="term" value="F:endonuclease activity"/>
    <property type="evidence" value="ECO:0007669"/>
    <property type="project" value="UniProtKB-KW"/>
</dbReference>
<reference evidence="2 3" key="1">
    <citation type="submission" date="2015-03" db="EMBL/GenBank/DDBJ databases">
        <authorList>
            <consortium name="Pathogen Informatics"/>
            <person name="Murphy D."/>
        </authorList>
    </citation>
    <scope>NUCLEOTIDE SEQUENCE [LARGE SCALE GENOMIC DNA]</scope>
    <source>
        <strain evidence="2 3">3400/83</strain>
    </source>
</reference>
<dbReference type="EMBL" id="CGCB01000016">
    <property type="protein sequence ID" value="CFR04504.1"/>
    <property type="molecule type" value="Genomic_DNA"/>
</dbReference>
<dbReference type="SMART" id="SM00507">
    <property type="entry name" value="HNHc"/>
    <property type="match status" value="1"/>
</dbReference>